<evidence type="ECO:0000259" key="2">
    <source>
        <dbReference type="Pfam" id="PF01757"/>
    </source>
</evidence>
<keyword evidence="1" id="KW-1133">Transmembrane helix</keyword>
<feature type="transmembrane region" description="Helical" evidence="1">
    <location>
        <begin position="215"/>
        <end position="236"/>
    </location>
</feature>
<feature type="transmembrane region" description="Helical" evidence="1">
    <location>
        <begin position="7"/>
        <end position="24"/>
    </location>
</feature>
<protein>
    <submittedName>
        <fullName evidence="3">Symporter</fullName>
    </submittedName>
</protein>
<accession>A0A2A2EIZ3</accession>
<dbReference type="AlphaFoldDB" id="A0A2A2EIZ3"/>
<feature type="transmembrane region" description="Helical" evidence="1">
    <location>
        <begin position="86"/>
        <end position="105"/>
    </location>
</feature>
<gene>
    <name evidence="3" type="ORF">B1526_0174</name>
</gene>
<evidence type="ECO:0000313" key="4">
    <source>
        <dbReference type="Proteomes" id="UP000218399"/>
    </source>
</evidence>
<dbReference type="InterPro" id="IPR002656">
    <property type="entry name" value="Acyl_transf_3_dom"/>
</dbReference>
<reference evidence="3 4" key="1">
    <citation type="journal article" date="2017" name="ISME J.">
        <title>Unveiling bifidobacterial biogeography across the mammalian branch of the tree of life.</title>
        <authorList>
            <person name="Milani C."/>
            <person name="Mangifesta M."/>
            <person name="Mancabelli L."/>
            <person name="Lugli G.A."/>
            <person name="James K."/>
            <person name="Duranti S."/>
            <person name="Turroni F."/>
            <person name="Ferrario C."/>
            <person name="Ossiprandi M.C."/>
            <person name="van Sinderen D."/>
            <person name="Ventura M."/>
        </authorList>
    </citation>
    <scope>NUCLEOTIDE SEQUENCE [LARGE SCALE GENOMIC DNA]</scope>
    <source>
        <strain evidence="4">Ham19E</strain>
    </source>
</reference>
<feature type="transmembrane region" description="Helical" evidence="1">
    <location>
        <begin position="248"/>
        <end position="267"/>
    </location>
</feature>
<evidence type="ECO:0000256" key="1">
    <source>
        <dbReference type="SAM" id="Phobius"/>
    </source>
</evidence>
<dbReference type="GO" id="GO:0016747">
    <property type="term" value="F:acyltransferase activity, transferring groups other than amino-acyl groups"/>
    <property type="evidence" value="ECO:0007669"/>
    <property type="project" value="InterPro"/>
</dbReference>
<feature type="transmembrane region" description="Helical" evidence="1">
    <location>
        <begin position="44"/>
        <end position="66"/>
    </location>
</feature>
<proteinExistence type="predicted"/>
<dbReference type="Proteomes" id="UP000218399">
    <property type="component" value="Unassembled WGS sequence"/>
</dbReference>
<feature type="transmembrane region" description="Helical" evidence="1">
    <location>
        <begin position="125"/>
        <end position="144"/>
    </location>
</feature>
<organism evidence="3 4">
    <name type="scientific">Bifidobacterium criceti</name>
    <dbReference type="NCBI Taxonomy" id="1960969"/>
    <lineage>
        <taxon>Bacteria</taxon>
        <taxon>Bacillati</taxon>
        <taxon>Actinomycetota</taxon>
        <taxon>Actinomycetes</taxon>
        <taxon>Bifidobacteriales</taxon>
        <taxon>Bifidobacteriaceae</taxon>
        <taxon>Bifidobacterium</taxon>
    </lineage>
</organism>
<comment type="caution">
    <text evidence="3">The sequence shown here is derived from an EMBL/GenBank/DDBJ whole genome shotgun (WGS) entry which is preliminary data.</text>
</comment>
<dbReference type="EMBL" id="MVOH01000002">
    <property type="protein sequence ID" value="PAU68981.1"/>
    <property type="molecule type" value="Genomic_DNA"/>
</dbReference>
<keyword evidence="1" id="KW-0812">Transmembrane</keyword>
<dbReference type="Pfam" id="PF01757">
    <property type="entry name" value="Acyl_transf_3"/>
    <property type="match status" value="1"/>
</dbReference>
<keyword evidence="4" id="KW-1185">Reference proteome</keyword>
<feature type="domain" description="Acyltransferase 3" evidence="2">
    <location>
        <begin position="4"/>
        <end position="334"/>
    </location>
</feature>
<evidence type="ECO:0000313" key="3">
    <source>
        <dbReference type="EMBL" id="PAU68981.1"/>
    </source>
</evidence>
<keyword evidence="1" id="KW-0472">Membrane</keyword>
<feature type="transmembrane region" description="Helical" evidence="1">
    <location>
        <begin position="316"/>
        <end position="337"/>
    </location>
</feature>
<name>A0A2A2EIZ3_9BIFI</name>
<feature type="transmembrane region" description="Helical" evidence="1">
    <location>
        <begin position="190"/>
        <end position="208"/>
    </location>
</feature>
<sequence>MRNSSVELLRMFSMILIISHHFLTHNFTNIERAAHNPFDYAFLFFLRNSGKIGVIIFFTISSWYFIDRNQTVHASLKRVWILERELIFWALCCFFISLKLNSDAVGNGTVQLVSAGIRCLMPVTFVLWWYITCYVLFLIMLPFLQQGLIRLGKRKHIMLCLLLLLVFGVASLIPTSIMNPQTMTKYVWDTPLTFLYLFVLVSCYKLYFRKARTRTLVLVVVVSFLIAVPYYVFTYWLAQHGRDVSCQILTTVSLPSTLIGVGVFLLFERWHWHNRAVNFVAKSALAVYLITEYGPIRRLLWEQWFNADRIQQESFSSLRIIGMLLGIYAVCTLLDFVRRGLFKVTVDRHPGLWYERLAIWIMGVPRSWFLEKFILPDSTAASSKH</sequence>
<feature type="transmembrane region" description="Helical" evidence="1">
    <location>
        <begin position="156"/>
        <end position="178"/>
    </location>
</feature>